<organism evidence="2 3">
    <name type="scientific">Dichotomopilus funicola</name>
    <dbReference type="NCBI Taxonomy" id="1934379"/>
    <lineage>
        <taxon>Eukaryota</taxon>
        <taxon>Fungi</taxon>
        <taxon>Dikarya</taxon>
        <taxon>Ascomycota</taxon>
        <taxon>Pezizomycotina</taxon>
        <taxon>Sordariomycetes</taxon>
        <taxon>Sordariomycetidae</taxon>
        <taxon>Sordariales</taxon>
        <taxon>Chaetomiaceae</taxon>
        <taxon>Dichotomopilus</taxon>
    </lineage>
</organism>
<proteinExistence type="predicted"/>
<reference evidence="2" key="1">
    <citation type="journal article" date="2023" name="Mol. Phylogenet. Evol.">
        <title>Genome-scale phylogeny and comparative genomics of the fungal order Sordariales.</title>
        <authorList>
            <person name="Hensen N."/>
            <person name="Bonometti L."/>
            <person name="Westerberg I."/>
            <person name="Brannstrom I.O."/>
            <person name="Guillou S."/>
            <person name="Cros-Aarteil S."/>
            <person name="Calhoun S."/>
            <person name="Haridas S."/>
            <person name="Kuo A."/>
            <person name="Mondo S."/>
            <person name="Pangilinan J."/>
            <person name="Riley R."/>
            <person name="LaButti K."/>
            <person name="Andreopoulos B."/>
            <person name="Lipzen A."/>
            <person name="Chen C."/>
            <person name="Yan M."/>
            <person name="Daum C."/>
            <person name="Ng V."/>
            <person name="Clum A."/>
            <person name="Steindorff A."/>
            <person name="Ohm R.A."/>
            <person name="Martin F."/>
            <person name="Silar P."/>
            <person name="Natvig D.O."/>
            <person name="Lalanne C."/>
            <person name="Gautier V."/>
            <person name="Ament-Velasquez S.L."/>
            <person name="Kruys A."/>
            <person name="Hutchinson M.I."/>
            <person name="Powell A.J."/>
            <person name="Barry K."/>
            <person name="Miller A.N."/>
            <person name="Grigoriev I.V."/>
            <person name="Debuchy R."/>
            <person name="Gladieux P."/>
            <person name="Hiltunen Thoren M."/>
            <person name="Johannesson H."/>
        </authorList>
    </citation>
    <scope>NUCLEOTIDE SEQUENCE</scope>
    <source>
        <strain evidence="2">CBS 141.50</strain>
    </source>
</reference>
<protein>
    <submittedName>
        <fullName evidence="2">Uncharacterized protein</fullName>
    </submittedName>
</protein>
<feature type="region of interest" description="Disordered" evidence="1">
    <location>
        <begin position="34"/>
        <end position="215"/>
    </location>
</feature>
<sequence>MADNPNPFILALGSTRSRTLAEIEAANRLRSCPSLAIRPSGNESTATERPSQQQHAVDLNNGFPIPMNLDQPRTPRSNRHNPIVISDDEDQENDERPVRLPKTQRPIKRAHKGKKKRHHTAPDGPASRTRNLLLDDSIPAPNFPFDSKGVKRKVSRGDPDRDVFRDFEAESSKSKKNRGYDPAQNSGQNLAQNPTHDPNRDQSRHHRRSFRGPVIIDLTNGVPDHIWQDSEAAERRRLRRNRDQNVLVAGTPALDMRRELRKLAAGLPRDSNLGIPGASGADSILPALRPVDIAGTPDDVGASDDAGSNDNSGNNSRPGKRPKRGHPGSVAVESPARRQQQQQQVEEVIEDEIVVAGSVDETTPKACRTRTKANARTNTEGNNTLVTDSPVRRRLTSTIDAGTAALLETVQPVCHFFNLSVEIRDKIYRYLLISATPIQVQHLWTQVARRAVVRRTRRGGGGRSGGIGAPNADDTIDNRVMYACRQTAVEGARILYSENTFFYLLRDPEVIKGPSSYYLPDSSPTNAARRSSRGRMYYNSSQRYGLGSTSTSPRKNGSSSRRQNDSLNINLARYGPLIRHMAIELEPNRSSEGYEKLMAAALEVLGPVVPSAGSTTTPNLPRPDNYPPQPFHLHLHTLTITISPRPENRRVYRGLRTEDGRKTMETQVVLKTADFFEPGGRVLTALQRLQVGFLRVCLHVNSDVRDGAGLGSLEGDTTEDDSDDGYYEEGDGGYVDDDDDEGEGEEESDEDEDEEEESDEDDDDDGTIHVTTSSTSGAFTGPKYKHVETTIDLRRVPENSVLATAAAQAGPTADLLSNDKLMIEQRQRAGAEAAHTLATLRQHIEQACDFVREPLPGEPVTAEQQIQAEEKVDSDSDSSGNNSPFMQLLRRLKNAKKTRGIWTEHSIAERKRREAKRREEARFNRDAYEDDEYDGGLDFHGHRDNGDEIAGAGWESLILCIGQVGEEVRVYRA</sequence>
<feature type="compositionally biased region" description="Basic residues" evidence="1">
    <location>
        <begin position="105"/>
        <end position="119"/>
    </location>
</feature>
<feature type="region of interest" description="Disordered" evidence="1">
    <location>
        <begin position="292"/>
        <end position="345"/>
    </location>
</feature>
<comment type="caution">
    <text evidence="2">The sequence shown here is derived from an EMBL/GenBank/DDBJ whole genome shotgun (WGS) entry which is preliminary data.</text>
</comment>
<feature type="region of interest" description="Disordered" evidence="1">
    <location>
        <begin position="539"/>
        <end position="566"/>
    </location>
</feature>
<evidence type="ECO:0000256" key="1">
    <source>
        <dbReference type="SAM" id="MobiDB-lite"/>
    </source>
</evidence>
<evidence type="ECO:0000313" key="3">
    <source>
        <dbReference type="Proteomes" id="UP001302676"/>
    </source>
</evidence>
<feature type="compositionally biased region" description="Polar residues" evidence="1">
    <location>
        <begin position="183"/>
        <end position="196"/>
    </location>
</feature>
<feature type="compositionally biased region" description="Polar residues" evidence="1">
    <location>
        <begin position="41"/>
        <end position="55"/>
    </location>
</feature>
<reference evidence="2" key="2">
    <citation type="submission" date="2023-05" db="EMBL/GenBank/DDBJ databases">
        <authorList>
            <consortium name="Lawrence Berkeley National Laboratory"/>
            <person name="Steindorff A."/>
            <person name="Hensen N."/>
            <person name="Bonometti L."/>
            <person name="Westerberg I."/>
            <person name="Brannstrom I.O."/>
            <person name="Guillou S."/>
            <person name="Cros-Aarteil S."/>
            <person name="Calhoun S."/>
            <person name="Haridas S."/>
            <person name="Kuo A."/>
            <person name="Mondo S."/>
            <person name="Pangilinan J."/>
            <person name="Riley R."/>
            <person name="Labutti K."/>
            <person name="Andreopoulos B."/>
            <person name="Lipzen A."/>
            <person name="Chen C."/>
            <person name="Yanf M."/>
            <person name="Daum C."/>
            <person name="Ng V."/>
            <person name="Clum A."/>
            <person name="Ohm R."/>
            <person name="Martin F."/>
            <person name="Silar P."/>
            <person name="Natvig D."/>
            <person name="Lalanne C."/>
            <person name="Gautier V."/>
            <person name="Ament-Velasquez S.L."/>
            <person name="Kruys A."/>
            <person name="Hutchinson M.I."/>
            <person name="Powell A.J."/>
            <person name="Barry K."/>
            <person name="Miller A.N."/>
            <person name="Grigoriev I.V."/>
            <person name="Debuchy R."/>
            <person name="Gladieux P."/>
            <person name="Thoren M.H."/>
            <person name="Johannesson H."/>
        </authorList>
    </citation>
    <scope>NUCLEOTIDE SEQUENCE</scope>
    <source>
        <strain evidence="2">CBS 141.50</strain>
    </source>
</reference>
<feature type="compositionally biased region" description="Low complexity" evidence="1">
    <location>
        <begin position="303"/>
        <end position="316"/>
    </location>
</feature>
<feature type="compositionally biased region" description="Polar residues" evidence="1">
    <location>
        <begin position="769"/>
        <end position="778"/>
    </location>
</feature>
<dbReference type="Proteomes" id="UP001302676">
    <property type="component" value="Unassembled WGS sequence"/>
</dbReference>
<dbReference type="RefSeq" id="XP_062641528.1">
    <property type="nucleotide sequence ID" value="XM_062778892.1"/>
</dbReference>
<name>A0AAN6VB46_9PEZI</name>
<feature type="region of interest" description="Disordered" evidence="1">
    <location>
        <begin position="705"/>
        <end position="783"/>
    </location>
</feature>
<accession>A0AAN6VB46</accession>
<feature type="compositionally biased region" description="Basic and acidic residues" evidence="1">
    <location>
        <begin position="155"/>
        <end position="173"/>
    </location>
</feature>
<evidence type="ECO:0000313" key="2">
    <source>
        <dbReference type="EMBL" id="KAK4148157.1"/>
    </source>
</evidence>
<feature type="region of interest" description="Disordered" evidence="1">
    <location>
        <begin position="515"/>
        <end position="534"/>
    </location>
</feature>
<feature type="compositionally biased region" description="Acidic residues" evidence="1">
    <location>
        <begin position="716"/>
        <end position="765"/>
    </location>
</feature>
<gene>
    <name evidence="2" type="ORF">C8A04DRAFT_23953</name>
</gene>
<dbReference type="GeneID" id="87815505"/>
<dbReference type="EMBL" id="MU853554">
    <property type="protein sequence ID" value="KAK4148157.1"/>
    <property type="molecule type" value="Genomic_DNA"/>
</dbReference>
<feature type="region of interest" description="Disordered" evidence="1">
    <location>
        <begin position="859"/>
        <end position="884"/>
    </location>
</feature>
<dbReference type="AlphaFoldDB" id="A0AAN6VB46"/>
<keyword evidence="3" id="KW-1185">Reference proteome</keyword>